<protein>
    <submittedName>
        <fullName evidence="1">Uncharacterized protein</fullName>
    </submittedName>
</protein>
<proteinExistence type="predicted"/>
<sequence>MAHSTKFTLNFIEGAGEVDGEILETLWSPLDEVSWLTQAMSIAHRQEVLDAYMNDSNWRKIVQMVDSLCGKWTRAKQGVSNTKPAFKQLTNCVDPSLVLEWTRQERVAMENRGDDLKIYDVVSEKLPTLAEIHLKLAEKEVQQGNLSEQILDVGPESEEVLEDILELHPDVMEAELRKAQVTDALKGLRLALGEKSPCFRMEVRNADTQRTTN</sequence>
<reference evidence="1 2" key="1">
    <citation type="submission" date="2014-04" db="EMBL/GenBank/DDBJ databases">
        <authorList>
            <consortium name="DOE Joint Genome Institute"/>
            <person name="Kuo A."/>
            <person name="Tarkka M."/>
            <person name="Buscot F."/>
            <person name="Kohler A."/>
            <person name="Nagy L.G."/>
            <person name="Floudas D."/>
            <person name="Copeland A."/>
            <person name="Barry K.W."/>
            <person name="Cichocki N."/>
            <person name="Veneault-Fourrey C."/>
            <person name="LaButti K."/>
            <person name="Lindquist E.A."/>
            <person name="Lipzen A."/>
            <person name="Lundell T."/>
            <person name="Morin E."/>
            <person name="Murat C."/>
            <person name="Sun H."/>
            <person name="Tunlid A."/>
            <person name="Henrissat B."/>
            <person name="Grigoriev I.V."/>
            <person name="Hibbett D.S."/>
            <person name="Martin F."/>
            <person name="Nordberg H.P."/>
            <person name="Cantor M.N."/>
            <person name="Hua S.X."/>
        </authorList>
    </citation>
    <scope>NUCLEOTIDE SEQUENCE [LARGE SCALE GENOMIC DNA]</scope>
    <source>
        <strain evidence="1 2">F 1598</strain>
    </source>
</reference>
<accession>A0A0C3EKC2</accession>
<dbReference type="AlphaFoldDB" id="A0A0C3EKC2"/>
<dbReference type="STRING" id="765440.A0A0C3EKC2"/>
<dbReference type="Proteomes" id="UP000054166">
    <property type="component" value="Unassembled WGS sequence"/>
</dbReference>
<organism evidence="1 2">
    <name type="scientific">Piloderma croceum (strain F 1598)</name>
    <dbReference type="NCBI Taxonomy" id="765440"/>
    <lineage>
        <taxon>Eukaryota</taxon>
        <taxon>Fungi</taxon>
        <taxon>Dikarya</taxon>
        <taxon>Basidiomycota</taxon>
        <taxon>Agaricomycotina</taxon>
        <taxon>Agaricomycetes</taxon>
        <taxon>Agaricomycetidae</taxon>
        <taxon>Atheliales</taxon>
        <taxon>Atheliaceae</taxon>
        <taxon>Piloderma</taxon>
    </lineage>
</organism>
<dbReference type="InParanoid" id="A0A0C3EKC2"/>
<evidence type="ECO:0000313" key="1">
    <source>
        <dbReference type="EMBL" id="KIM73065.1"/>
    </source>
</evidence>
<name>A0A0C3EKC2_PILCF</name>
<reference evidence="2" key="2">
    <citation type="submission" date="2015-01" db="EMBL/GenBank/DDBJ databases">
        <title>Evolutionary Origins and Diversification of the Mycorrhizal Mutualists.</title>
        <authorList>
            <consortium name="DOE Joint Genome Institute"/>
            <consortium name="Mycorrhizal Genomics Consortium"/>
            <person name="Kohler A."/>
            <person name="Kuo A."/>
            <person name="Nagy L.G."/>
            <person name="Floudas D."/>
            <person name="Copeland A."/>
            <person name="Barry K.W."/>
            <person name="Cichocki N."/>
            <person name="Veneault-Fourrey C."/>
            <person name="LaButti K."/>
            <person name="Lindquist E.A."/>
            <person name="Lipzen A."/>
            <person name="Lundell T."/>
            <person name="Morin E."/>
            <person name="Murat C."/>
            <person name="Riley R."/>
            <person name="Ohm R."/>
            <person name="Sun H."/>
            <person name="Tunlid A."/>
            <person name="Henrissat B."/>
            <person name="Grigoriev I.V."/>
            <person name="Hibbett D.S."/>
            <person name="Martin F."/>
        </authorList>
    </citation>
    <scope>NUCLEOTIDE SEQUENCE [LARGE SCALE GENOMIC DNA]</scope>
    <source>
        <strain evidence="2">F 1598</strain>
    </source>
</reference>
<dbReference type="EMBL" id="KN833094">
    <property type="protein sequence ID" value="KIM73065.1"/>
    <property type="molecule type" value="Genomic_DNA"/>
</dbReference>
<keyword evidence="2" id="KW-1185">Reference proteome</keyword>
<gene>
    <name evidence="1" type="ORF">PILCRDRAFT_15550</name>
</gene>
<dbReference type="HOGENOM" id="CLU_1294863_0_0_1"/>
<dbReference type="Pfam" id="PF18758">
    <property type="entry name" value="KDZ"/>
    <property type="match status" value="1"/>
</dbReference>
<dbReference type="InterPro" id="IPR040521">
    <property type="entry name" value="KDZ"/>
</dbReference>
<evidence type="ECO:0000313" key="2">
    <source>
        <dbReference type="Proteomes" id="UP000054166"/>
    </source>
</evidence>
<dbReference type="OrthoDB" id="2688128at2759"/>